<dbReference type="InterPro" id="IPR006143">
    <property type="entry name" value="RND_pump_MFP"/>
</dbReference>
<dbReference type="Proteomes" id="UP000070498">
    <property type="component" value="Unassembled WGS sequence"/>
</dbReference>
<feature type="chain" id="PRO_5007466855" evidence="3">
    <location>
        <begin position="28"/>
        <end position="400"/>
    </location>
</feature>
<name>A0A135NYB3_9HYPH</name>
<dbReference type="InterPro" id="IPR058625">
    <property type="entry name" value="MdtA-like_BSH"/>
</dbReference>
<dbReference type="Pfam" id="PF25876">
    <property type="entry name" value="HH_MFP_RND"/>
    <property type="match status" value="1"/>
</dbReference>
<dbReference type="RefSeq" id="WP_067650242.1">
    <property type="nucleotide sequence ID" value="NZ_KQ961030.1"/>
</dbReference>
<evidence type="ECO:0000259" key="6">
    <source>
        <dbReference type="Pfam" id="PF25989"/>
    </source>
</evidence>
<evidence type="ECO:0000259" key="5">
    <source>
        <dbReference type="Pfam" id="PF25917"/>
    </source>
</evidence>
<dbReference type="GO" id="GO:0015562">
    <property type="term" value="F:efflux transmembrane transporter activity"/>
    <property type="evidence" value="ECO:0007669"/>
    <property type="project" value="TreeGrafter"/>
</dbReference>
<feature type="domain" description="Multidrug resistance protein MdtA-like barrel-sandwich hybrid" evidence="5">
    <location>
        <begin position="67"/>
        <end position="226"/>
    </location>
</feature>
<dbReference type="STRING" id="2052828.ATO67_14180"/>
<keyword evidence="3" id="KW-0732">Signal</keyword>
<dbReference type="Gene3D" id="2.40.50.100">
    <property type="match status" value="1"/>
</dbReference>
<evidence type="ECO:0000256" key="3">
    <source>
        <dbReference type="SAM" id="SignalP"/>
    </source>
</evidence>
<evidence type="ECO:0000313" key="8">
    <source>
        <dbReference type="Proteomes" id="UP000070498"/>
    </source>
</evidence>
<comment type="caution">
    <text evidence="7">The sequence shown here is derived from an EMBL/GenBank/DDBJ whole genome shotgun (WGS) entry which is preliminary data.</text>
</comment>
<evidence type="ECO:0000256" key="2">
    <source>
        <dbReference type="SAM" id="MobiDB-lite"/>
    </source>
</evidence>
<gene>
    <name evidence="7" type="ORF">ATO67_14180</name>
</gene>
<dbReference type="NCBIfam" id="TIGR01730">
    <property type="entry name" value="RND_mfp"/>
    <property type="match status" value="1"/>
</dbReference>
<dbReference type="AlphaFoldDB" id="A0A135NYB3"/>
<keyword evidence="8" id="KW-1185">Reference proteome</keyword>
<feature type="domain" description="YknX-like C-terminal permuted SH3-like" evidence="6">
    <location>
        <begin position="319"/>
        <end position="385"/>
    </location>
</feature>
<proteinExistence type="inferred from homology"/>
<dbReference type="SUPFAM" id="SSF111369">
    <property type="entry name" value="HlyD-like secretion proteins"/>
    <property type="match status" value="1"/>
</dbReference>
<sequence length="400" mass="41937">MTISFGAVRASIVFATLIVAAPSYLQAAEKPTSSQSLPSIVVTTAKLRSLVDRVAASGTIRPVAEIYIQPQVDGLLIGTLNVDIGDKVAAGSTLATLNPDALILEKSRKQATSARNEANVAQLRAQLAEARANAEQAQRQQNRSRKMGKTGSVSVASVEEADAVAATMEARVSSAEHAVQVALSELKIIETEIADVELKLTRTDVTAPVAGTIASRNAKVGSIAFGNNDPLFTIIRDGEIELVADVGEDDISRISAGQQASISLSGGREQVAGLVRLVSPTIDPITRLGFVHIVLSDESKARAGMYGSAEVIVAETENVALPLSAVLTSSEGTSTRRVENGVVTFAAIETGIQDGSYVEILNGLKEGDEVVAKAGAYVRDGDRINAVPEPSDASHREMDR</sequence>
<dbReference type="Gene3D" id="1.10.287.470">
    <property type="entry name" value="Helix hairpin bin"/>
    <property type="match status" value="1"/>
</dbReference>
<protein>
    <submittedName>
        <fullName evidence="7">Hemolysin secretion protein D</fullName>
    </submittedName>
</protein>
<evidence type="ECO:0000259" key="4">
    <source>
        <dbReference type="Pfam" id="PF25876"/>
    </source>
</evidence>
<accession>A0A135NYB3</accession>
<evidence type="ECO:0000256" key="1">
    <source>
        <dbReference type="ARBA" id="ARBA00009477"/>
    </source>
</evidence>
<dbReference type="EMBL" id="LNUW01000038">
    <property type="protein sequence ID" value="KXG84147.1"/>
    <property type="molecule type" value="Genomic_DNA"/>
</dbReference>
<feature type="signal peptide" evidence="3">
    <location>
        <begin position="1"/>
        <end position="27"/>
    </location>
</feature>
<dbReference type="Pfam" id="PF25917">
    <property type="entry name" value="BSH_RND"/>
    <property type="match status" value="1"/>
</dbReference>
<dbReference type="Gene3D" id="2.40.420.20">
    <property type="match status" value="1"/>
</dbReference>
<feature type="region of interest" description="Disordered" evidence="2">
    <location>
        <begin position="133"/>
        <end position="152"/>
    </location>
</feature>
<dbReference type="Pfam" id="PF25989">
    <property type="entry name" value="YknX_C"/>
    <property type="match status" value="1"/>
</dbReference>
<organism evidence="7 8">
    <name type="scientific">Agrobacterium bohemicum</name>
    <dbReference type="NCBI Taxonomy" id="2052828"/>
    <lineage>
        <taxon>Bacteria</taxon>
        <taxon>Pseudomonadati</taxon>
        <taxon>Pseudomonadota</taxon>
        <taxon>Alphaproteobacteria</taxon>
        <taxon>Hyphomicrobiales</taxon>
        <taxon>Rhizobiaceae</taxon>
        <taxon>Rhizobium/Agrobacterium group</taxon>
        <taxon>Agrobacterium</taxon>
    </lineage>
</organism>
<dbReference type="GO" id="GO:1990281">
    <property type="term" value="C:efflux pump complex"/>
    <property type="evidence" value="ECO:0007669"/>
    <property type="project" value="TreeGrafter"/>
</dbReference>
<dbReference type="PANTHER" id="PTHR30469">
    <property type="entry name" value="MULTIDRUG RESISTANCE PROTEIN MDTA"/>
    <property type="match status" value="1"/>
</dbReference>
<dbReference type="Gene3D" id="2.40.30.170">
    <property type="match status" value="1"/>
</dbReference>
<dbReference type="InterPro" id="IPR058624">
    <property type="entry name" value="MdtA-like_HH"/>
</dbReference>
<dbReference type="PANTHER" id="PTHR30469:SF15">
    <property type="entry name" value="HLYD FAMILY OF SECRETION PROTEINS"/>
    <property type="match status" value="1"/>
</dbReference>
<comment type="similarity">
    <text evidence="1">Belongs to the membrane fusion protein (MFP) (TC 8.A.1) family.</text>
</comment>
<dbReference type="InterPro" id="IPR058637">
    <property type="entry name" value="YknX-like_C"/>
</dbReference>
<feature type="domain" description="Multidrug resistance protein MdtA-like alpha-helical hairpin" evidence="4">
    <location>
        <begin position="120"/>
        <end position="186"/>
    </location>
</feature>
<reference evidence="7 8" key="1">
    <citation type="submission" date="2015-11" db="EMBL/GenBank/DDBJ databases">
        <title>Draft genome sequence of Agrobacterium sp. R89-1.</title>
        <authorList>
            <person name="Zahradnik J."/>
            <person name="Kyslikova E."/>
            <person name="Palyzova A."/>
            <person name="Kyslik P."/>
        </authorList>
    </citation>
    <scope>NUCLEOTIDE SEQUENCE [LARGE SCALE GENOMIC DNA]</scope>
    <source>
        <strain evidence="7 8">R89-1</strain>
    </source>
</reference>
<evidence type="ECO:0000313" key="7">
    <source>
        <dbReference type="EMBL" id="KXG84147.1"/>
    </source>
</evidence>